<evidence type="ECO:0000256" key="3">
    <source>
        <dbReference type="ARBA" id="ARBA00023004"/>
    </source>
</evidence>
<dbReference type="InterPro" id="IPR037217">
    <property type="entry name" value="Trp/Indoleamine_2_3_dOase-like"/>
</dbReference>
<comment type="similarity">
    <text evidence="1">Belongs to the indoleamine 2,3-dioxygenase family.</text>
</comment>
<evidence type="ECO:0000256" key="4">
    <source>
        <dbReference type="PIRSR" id="PIRSR600898-1"/>
    </source>
</evidence>
<evidence type="ECO:0000256" key="1">
    <source>
        <dbReference type="ARBA" id="ARBA00007119"/>
    </source>
</evidence>
<dbReference type="GO" id="GO:0020037">
    <property type="term" value="F:heme binding"/>
    <property type="evidence" value="ECO:0007669"/>
    <property type="project" value="InterPro"/>
</dbReference>
<evidence type="ECO:0000313" key="5">
    <source>
        <dbReference type="EMBL" id="CAG8494314.1"/>
    </source>
</evidence>
<organism evidence="5 6">
    <name type="scientific">Paraglomus brasilianum</name>
    <dbReference type="NCBI Taxonomy" id="144538"/>
    <lineage>
        <taxon>Eukaryota</taxon>
        <taxon>Fungi</taxon>
        <taxon>Fungi incertae sedis</taxon>
        <taxon>Mucoromycota</taxon>
        <taxon>Glomeromycotina</taxon>
        <taxon>Glomeromycetes</taxon>
        <taxon>Paraglomerales</taxon>
        <taxon>Paraglomeraceae</taxon>
        <taxon>Paraglomus</taxon>
    </lineage>
</organism>
<gene>
    <name evidence="5" type="ORF">PBRASI_LOCUS2273</name>
</gene>
<dbReference type="Proteomes" id="UP000789739">
    <property type="component" value="Unassembled WGS sequence"/>
</dbReference>
<dbReference type="AlphaFoldDB" id="A0A9N8ZH07"/>
<dbReference type="OrthoDB" id="540174at2759"/>
<evidence type="ECO:0000313" key="6">
    <source>
        <dbReference type="Proteomes" id="UP000789739"/>
    </source>
</evidence>
<reference evidence="5" key="1">
    <citation type="submission" date="2021-06" db="EMBL/GenBank/DDBJ databases">
        <authorList>
            <person name="Kallberg Y."/>
            <person name="Tangrot J."/>
            <person name="Rosling A."/>
        </authorList>
    </citation>
    <scope>NUCLEOTIDE SEQUENCE</scope>
    <source>
        <strain evidence="5">BR232B</strain>
    </source>
</reference>
<dbReference type="InterPro" id="IPR000898">
    <property type="entry name" value="Indolamine_dOase"/>
</dbReference>
<dbReference type="GO" id="GO:0005737">
    <property type="term" value="C:cytoplasm"/>
    <property type="evidence" value="ECO:0007669"/>
    <property type="project" value="TreeGrafter"/>
</dbReference>
<comment type="caution">
    <text evidence="5">The sequence shown here is derived from an EMBL/GenBank/DDBJ whole genome shotgun (WGS) entry which is preliminary data.</text>
</comment>
<dbReference type="EMBL" id="CAJVPI010000172">
    <property type="protein sequence ID" value="CAG8494314.1"/>
    <property type="molecule type" value="Genomic_DNA"/>
</dbReference>
<protein>
    <submittedName>
        <fullName evidence="5">3078_t:CDS:1</fullName>
    </submittedName>
</protein>
<dbReference type="SUPFAM" id="SSF140959">
    <property type="entry name" value="Indolic compounds 2,3-dioxygenase-like"/>
    <property type="match status" value="1"/>
</dbReference>
<dbReference type="PANTHER" id="PTHR28657:SF5">
    <property type="entry name" value="INDOLEAMINE 2,3-DIOXYGENASE"/>
    <property type="match status" value="1"/>
</dbReference>
<dbReference type="GO" id="GO:0033754">
    <property type="term" value="F:indoleamine 2,3-dioxygenase activity"/>
    <property type="evidence" value="ECO:0007669"/>
    <property type="project" value="TreeGrafter"/>
</dbReference>
<dbReference type="GO" id="GO:0046872">
    <property type="term" value="F:metal ion binding"/>
    <property type="evidence" value="ECO:0007669"/>
    <property type="project" value="UniProtKB-KW"/>
</dbReference>
<keyword evidence="6" id="KW-1185">Reference proteome</keyword>
<keyword evidence="4" id="KW-0349">Heme</keyword>
<name>A0A9N8ZH07_9GLOM</name>
<accession>A0A9N8ZH07</accession>
<dbReference type="Pfam" id="PF01231">
    <property type="entry name" value="IDO"/>
    <property type="match status" value="1"/>
</dbReference>
<evidence type="ECO:0000256" key="2">
    <source>
        <dbReference type="ARBA" id="ARBA00022723"/>
    </source>
</evidence>
<keyword evidence="3 4" id="KW-0408">Iron</keyword>
<feature type="binding site" description="proximal binding residue" evidence="4">
    <location>
        <position position="409"/>
    </location>
    <ligand>
        <name>heme b</name>
        <dbReference type="ChEBI" id="CHEBI:60344"/>
    </ligand>
    <ligandPart>
        <name>Fe</name>
        <dbReference type="ChEBI" id="CHEBI:18248"/>
    </ligandPart>
</feature>
<keyword evidence="2 4" id="KW-0479">Metal-binding</keyword>
<dbReference type="GO" id="GO:0019441">
    <property type="term" value="P:L-tryptophan catabolic process to kynurenine"/>
    <property type="evidence" value="ECO:0007669"/>
    <property type="project" value="InterPro"/>
</dbReference>
<proteinExistence type="inferred from homology"/>
<sequence length="505" mass="56722">MPPNHIEAYPQITVPRLEDYDIDPVTGFLPPTPPLRRLSDPYYEPWESLLDIFHDLMLAGRLRECIGKLELLKTDRLKTPAEFRRAFLVLSILAHGYIWGNFEPVVDRLPACLAIPWVKVSAYLEVAPIVNHAAVVLWNWRLIFPNEPLCLNNLATLDTYSNTLDESWFYLVTTAIECIGSRALTAIVSAIQASRDANNKALIASLTDISKAISDIRDSLQRMYEKCDPYVFYWKVRPYLAGWENEDRLPKGIIYEGVDEVDEKGETIFRQYVGASAGQSALIQALDIALNVEHYPTNTNPKAKGHSNIFNALHSTSPKNSSSYPNNIPPVQAEHSITPRQPYLHKIRQNIPGPHRRFLEDLAKVAHIREYVMSQVDCSDGDDGDAEVAALVDVYNECLTRMNEFRNKHLQIVSVYIINQARKSGGLHFNSKDHAPSLDKGFSAGISTTNLIKTTVHRGTTAATTMENSTTTHSGTIKGTGGTDLMPFLKQMRDETASKEIYLEQ</sequence>
<dbReference type="Gene3D" id="1.20.58.480">
    <property type="match status" value="1"/>
</dbReference>
<dbReference type="PANTHER" id="PTHR28657">
    <property type="entry name" value="INDOLEAMINE 2,3-DIOXYGENASE"/>
    <property type="match status" value="1"/>
</dbReference>
<dbReference type="GO" id="GO:0034354">
    <property type="term" value="P:'de novo' NAD+ biosynthetic process from L-tryptophan"/>
    <property type="evidence" value="ECO:0007669"/>
    <property type="project" value="TreeGrafter"/>
</dbReference>